<feature type="region of interest" description="Disordered" evidence="1">
    <location>
        <begin position="395"/>
        <end position="425"/>
    </location>
</feature>
<feature type="region of interest" description="Disordered" evidence="1">
    <location>
        <begin position="215"/>
        <end position="241"/>
    </location>
</feature>
<organism evidence="2 3">
    <name type="scientific">Dreissena polymorpha</name>
    <name type="common">Zebra mussel</name>
    <name type="synonym">Mytilus polymorpha</name>
    <dbReference type="NCBI Taxonomy" id="45954"/>
    <lineage>
        <taxon>Eukaryota</taxon>
        <taxon>Metazoa</taxon>
        <taxon>Spiralia</taxon>
        <taxon>Lophotrochozoa</taxon>
        <taxon>Mollusca</taxon>
        <taxon>Bivalvia</taxon>
        <taxon>Autobranchia</taxon>
        <taxon>Heteroconchia</taxon>
        <taxon>Euheterodonta</taxon>
        <taxon>Imparidentia</taxon>
        <taxon>Neoheterodontei</taxon>
        <taxon>Myida</taxon>
        <taxon>Dreissenoidea</taxon>
        <taxon>Dreissenidae</taxon>
        <taxon>Dreissena</taxon>
    </lineage>
</organism>
<dbReference type="EMBL" id="JAIWYP010000009">
    <property type="protein sequence ID" value="KAH3777903.1"/>
    <property type="molecule type" value="Genomic_DNA"/>
</dbReference>
<evidence type="ECO:0000256" key="1">
    <source>
        <dbReference type="SAM" id="MobiDB-lite"/>
    </source>
</evidence>
<evidence type="ECO:0000313" key="2">
    <source>
        <dbReference type="EMBL" id="KAH3777903.1"/>
    </source>
</evidence>
<protein>
    <submittedName>
        <fullName evidence="2">Uncharacterized protein</fullName>
    </submittedName>
</protein>
<feature type="compositionally biased region" description="Polar residues" evidence="1">
    <location>
        <begin position="405"/>
        <end position="425"/>
    </location>
</feature>
<gene>
    <name evidence="2" type="ORF">DPMN_179351</name>
</gene>
<keyword evidence="3" id="KW-1185">Reference proteome</keyword>
<proteinExistence type="predicted"/>
<accession>A0A9D4INF4</accession>
<reference evidence="2" key="2">
    <citation type="submission" date="2020-11" db="EMBL/GenBank/DDBJ databases">
        <authorList>
            <person name="McCartney M.A."/>
            <person name="Auch B."/>
            <person name="Kono T."/>
            <person name="Mallez S."/>
            <person name="Becker A."/>
            <person name="Gohl D.M."/>
            <person name="Silverstein K.A.T."/>
            <person name="Koren S."/>
            <person name="Bechman K.B."/>
            <person name="Herman A."/>
            <person name="Abrahante J.E."/>
            <person name="Garbe J."/>
        </authorList>
    </citation>
    <scope>NUCLEOTIDE SEQUENCE</scope>
    <source>
        <strain evidence="2">Duluth1</strain>
        <tissue evidence="2">Whole animal</tissue>
    </source>
</reference>
<dbReference type="Proteomes" id="UP000828390">
    <property type="component" value="Unassembled WGS sequence"/>
</dbReference>
<dbReference type="AlphaFoldDB" id="A0A9D4INF4"/>
<name>A0A9D4INF4_DREPO</name>
<sequence>MLPLDHERVERAVEGQVSMARKRGKLWFIREVRAYGIHILSDKFIRRVLVEPQRRRGVPGASLTAKRSRGKVDLPEAGLSLARVPTAVDFPELPLGSGSMVVKSEPQVGVLIPNPISLESHKLPLSELGRVKVEPEKETDVSVSVGSEVEYCSEREVIIISDSEEMEVETVEKVGFSWPVVEEREVGFSWPVIEDGKVGIHRPEVEVEGPVCMDRSERRSRRTEEEGCLEARDRSRSRHDEGRGEKRVRICPLCGLNTGSVRLHVMSRHLPPVFGQEAWEDPRLDRVRFRGVICLIGGLGLQSIDEAMLFVHRVKLAIPERSWLYDGDQAWLERVCRRFLWSIPSVFHVARVNSRALLFHWRVMAALLKLCGPEFRDNFVAQKFSRRKVVPATESAQAAELTQRPGPSSTVSMEVQATGSTQGAESIQELEPVHEVFRVTGSAQKTELAQRPRSSCSVGIDNESVHKLHKPGPVQLLLSETRVTESNSNVGLTGVTSGVMGGAQDVSESQVAGSVTERGSVEYGELEDAPVVLEWVFARNVELTAFDSHFHLDRSCKVTRSGSLEALVGHSIGPMPEVRVRVTGGIANYCDPPSYPREYPCVTGFGSAVGVHPKASRGNVEELVKLVERELRMDGGDRFGGNWFGPEAA</sequence>
<evidence type="ECO:0000313" key="3">
    <source>
        <dbReference type="Proteomes" id="UP000828390"/>
    </source>
</evidence>
<comment type="caution">
    <text evidence="2">The sequence shown here is derived from an EMBL/GenBank/DDBJ whole genome shotgun (WGS) entry which is preliminary data.</text>
</comment>
<reference evidence="2" key="1">
    <citation type="journal article" date="2019" name="bioRxiv">
        <title>The Genome of the Zebra Mussel, Dreissena polymorpha: A Resource for Invasive Species Research.</title>
        <authorList>
            <person name="McCartney M.A."/>
            <person name="Auch B."/>
            <person name="Kono T."/>
            <person name="Mallez S."/>
            <person name="Zhang Y."/>
            <person name="Obille A."/>
            <person name="Becker A."/>
            <person name="Abrahante J.E."/>
            <person name="Garbe J."/>
            <person name="Badalamenti J.P."/>
            <person name="Herman A."/>
            <person name="Mangelson H."/>
            <person name="Liachko I."/>
            <person name="Sullivan S."/>
            <person name="Sone E.D."/>
            <person name="Koren S."/>
            <person name="Silverstein K.A.T."/>
            <person name="Beckman K.B."/>
            <person name="Gohl D.M."/>
        </authorList>
    </citation>
    <scope>NUCLEOTIDE SEQUENCE</scope>
    <source>
        <strain evidence="2">Duluth1</strain>
        <tissue evidence="2">Whole animal</tissue>
    </source>
</reference>